<dbReference type="Pfam" id="PF11849">
    <property type="entry name" value="DUF3369"/>
    <property type="match status" value="1"/>
</dbReference>
<dbReference type="PROSITE" id="PS50110">
    <property type="entry name" value="RESPONSE_REGULATORY"/>
    <property type="match status" value="1"/>
</dbReference>
<dbReference type="PANTHER" id="PTHR45228:SF9">
    <property type="entry name" value="3'3'-CGAMP-SPECIFIC PHOSPHODIESTERASE 2"/>
    <property type="match status" value="1"/>
</dbReference>
<evidence type="ECO:0000259" key="4">
    <source>
        <dbReference type="PROSITE" id="PS51832"/>
    </source>
</evidence>
<feature type="domain" description="Response regulatory" evidence="3">
    <location>
        <begin position="28"/>
        <end position="152"/>
    </location>
</feature>
<dbReference type="CDD" id="cd00077">
    <property type="entry name" value="HDc"/>
    <property type="match status" value="1"/>
</dbReference>
<comment type="caution">
    <text evidence="5">The sequence shown here is derived from an EMBL/GenBank/DDBJ whole genome shotgun (WGS) entry which is preliminary data.</text>
</comment>
<dbReference type="Gene3D" id="1.10.3210.10">
    <property type="entry name" value="Hypothetical protein af1432"/>
    <property type="match status" value="1"/>
</dbReference>
<dbReference type="InterPro" id="IPR001789">
    <property type="entry name" value="Sig_transdc_resp-reg_receiver"/>
</dbReference>
<dbReference type="Pfam" id="PF13487">
    <property type="entry name" value="HD_5"/>
    <property type="match status" value="1"/>
</dbReference>
<dbReference type="InterPro" id="IPR052020">
    <property type="entry name" value="Cyclic_di-GMP/3'3'-cGAMP_PDE"/>
</dbReference>
<evidence type="ECO:0000313" key="5">
    <source>
        <dbReference type="EMBL" id="SFL76687.1"/>
    </source>
</evidence>
<dbReference type="SMART" id="SM00471">
    <property type="entry name" value="HDc"/>
    <property type="match status" value="1"/>
</dbReference>
<dbReference type="SUPFAM" id="SSF52172">
    <property type="entry name" value="CheY-like"/>
    <property type="match status" value="1"/>
</dbReference>
<feature type="region of interest" description="Disordered" evidence="2">
    <location>
        <begin position="1"/>
        <end position="20"/>
    </location>
</feature>
<organism evidence="5 6">
    <name type="scientific">Desulfomicrobium norvegicum (strain DSM 1741 / NCIMB 8310)</name>
    <name type="common">Desulfovibrio baculatus (strain Norway 4)</name>
    <name type="synonym">Desulfovibrio desulfuricans (strain Norway 4)</name>
    <dbReference type="NCBI Taxonomy" id="52561"/>
    <lineage>
        <taxon>Bacteria</taxon>
        <taxon>Pseudomonadati</taxon>
        <taxon>Thermodesulfobacteriota</taxon>
        <taxon>Desulfovibrionia</taxon>
        <taxon>Desulfovibrionales</taxon>
        <taxon>Desulfomicrobiaceae</taxon>
        <taxon>Desulfomicrobium</taxon>
    </lineage>
</organism>
<dbReference type="GO" id="GO:0000160">
    <property type="term" value="P:phosphorelay signal transduction system"/>
    <property type="evidence" value="ECO:0007669"/>
    <property type="project" value="InterPro"/>
</dbReference>
<feature type="domain" description="HD-GYP" evidence="4">
    <location>
        <begin position="312"/>
        <end position="509"/>
    </location>
</feature>
<dbReference type="RefSeq" id="WP_092191996.1">
    <property type="nucleotide sequence ID" value="NZ_FOTO01000006.1"/>
</dbReference>
<dbReference type="OrthoDB" id="9769359at2"/>
<evidence type="ECO:0000256" key="2">
    <source>
        <dbReference type="SAM" id="MobiDB-lite"/>
    </source>
</evidence>
<keyword evidence="6" id="KW-1185">Reference proteome</keyword>
<dbReference type="SMART" id="SM00448">
    <property type="entry name" value="REC"/>
    <property type="match status" value="1"/>
</dbReference>
<evidence type="ECO:0000256" key="1">
    <source>
        <dbReference type="PROSITE-ProRule" id="PRU00169"/>
    </source>
</evidence>
<dbReference type="InterPro" id="IPR003607">
    <property type="entry name" value="HD/PDEase_dom"/>
</dbReference>
<dbReference type="SUPFAM" id="SSF109604">
    <property type="entry name" value="HD-domain/PDEase-like"/>
    <property type="match status" value="1"/>
</dbReference>
<feature type="compositionally biased region" description="Basic and acidic residues" evidence="2">
    <location>
        <begin position="1"/>
        <end position="14"/>
    </location>
</feature>
<dbReference type="Gene3D" id="3.40.50.2300">
    <property type="match status" value="1"/>
</dbReference>
<gene>
    <name evidence="5" type="ORF">SAMN05421830_10643</name>
</gene>
<dbReference type="InterPro" id="IPR011006">
    <property type="entry name" value="CheY-like_superfamily"/>
</dbReference>
<dbReference type="AlphaFoldDB" id="A0A8G2C350"/>
<dbReference type="Proteomes" id="UP000199581">
    <property type="component" value="Unassembled WGS sequence"/>
</dbReference>
<dbReference type="PROSITE" id="PS51832">
    <property type="entry name" value="HD_GYP"/>
    <property type="match status" value="1"/>
</dbReference>
<keyword evidence="1" id="KW-0597">Phosphoprotein</keyword>
<proteinExistence type="predicted"/>
<reference evidence="5 6" key="1">
    <citation type="submission" date="2016-10" db="EMBL/GenBank/DDBJ databases">
        <authorList>
            <person name="Varghese N."/>
            <person name="Submissions S."/>
        </authorList>
    </citation>
    <scope>NUCLEOTIDE SEQUENCE [LARGE SCALE GENOMIC DNA]</scope>
    <source>
        <strain evidence="5 6">DSM 1741</strain>
    </source>
</reference>
<dbReference type="InterPro" id="IPR037522">
    <property type="entry name" value="HD_GYP_dom"/>
</dbReference>
<name>A0A8G2C350_DESNO</name>
<dbReference type="PANTHER" id="PTHR45228">
    <property type="entry name" value="CYCLIC DI-GMP PHOSPHODIESTERASE TM_0186-RELATED"/>
    <property type="match status" value="1"/>
</dbReference>
<dbReference type="InterPro" id="IPR021800">
    <property type="entry name" value="DUF3369"/>
</dbReference>
<evidence type="ECO:0000313" key="6">
    <source>
        <dbReference type="Proteomes" id="UP000199581"/>
    </source>
</evidence>
<evidence type="ECO:0000259" key="3">
    <source>
        <dbReference type="PROSITE" id="PS50110"/>
    </source>
</evidence>
<accession>A0A8G2C350</accession>
<feature type="modified residue" description="4-aspartylphosphate" evidence="1">
    <location>
        <position position="83"/>
    </location>
</feature>
<sequence>MKSEHAMEEVHFADETPPLKSESEGLWKVMIVDDDDFVHKVTELTLGDYHYQNTPVRYLHAYSGAEARALLREHPDTAVILLDVVMETENAGLEFARHVRKEANNSFVRIILRTGQPGQAPERKVITEYDINDYKHKAELSEQRLFTAITAAIRSYRDLRTIELGRLGLQEVICASAALFSAGSVQDFFVLALEHILRTGRCAGPCCRENGLVALGTDGGFEILESRGLASGPDNVPVGRLRELFERASREGRVLVLDQEFAARFFNSHTDQDFFFYVFFGRPLSETEQGLLHILGGNIAVALSNLFLTEEIVATQREVVLTLGEVVETRSKETAHHVKRVAEYSYVLAVKAGLSDERARLLRMASPMHDVGKIGIPDSILFKPGKLTDDEFSIIKTHTVIGHSILKGSPRRIMRTAATIALQHHEHWDGGGYPHGLVEDETHIFGRITALADVFDALSCDRVYKRAWPLNEVLDYLREKRGRQFDPFLVDIFLENLDEILAIRVAYPD</sequence>
<dbReference type="EMBL" id="FOTO01000006">
    <property type="protein sequence ID" value="SFL76687.1"/>
    <property type="molecule type" value="Genomic_DNA"/>
</dbReference>
<protein>
    <submittedName>
        <fullName evidence="5">Response regulator receiver domain-containing protein</fullName>
    </submittedName>
</protein>